<evidence type="ECO:0000313" key="2">
    <source>
        <dbReference type="EMBL" id="ACS32798.1"/>
    </source>
</evidence>
<proteinExistence type="predicted"/>
<dbReference type="KEGG" id="tga:TGAM_0296"/>
<gene>
    <name evidence="2" type="ordered locus">TGAM_0296</name>
</gene>
<keyword evidence="1" id="KW-1133">Transmembrane helix</keyword>
<dbReference type="OrthoDB" id="387546at2157"/>
<feature type="transmembrane region" description="Helical" evidence="1">
    <location>
        <begin position="59"/>
        <end position="77"/>
    </location>
</feature>
<keyword evidence="1" id="KW-0472">Membrane</keyword>
<dbReference type="Proteomes" id="UP000001488">
    <property type="component" value="Chromosome"/>
</dbReference>
<organism evidence="2 3">
    <name type="scientific">Thermococcus gammatolerans (strain DSM 15229 / JCM 11827 / EJ3)</name>
    <dbReference type="NCBI Taxonomy" id="593117"/>
    <lineage>
        <taxon>Archaea</taxon>
        <taxon>Methanobacteriati</taxon>
        <taxon>Methanobacteriota</taxon>
        <taxon>Thermococci</taxon>
        <taxon>Thermococcales</taxon>
        <taxon>Thermococcaceae</taxon>
        <taxon>Thermococcus</taxon>
    </lineage>
</organism>
<keyword evidence="3" id="KW-1185">Reference proteome</keyword>
<dbReference type="AlphaFoldDB" id="C5A3I6"/>
<feature type="transmembrane region" description="Helical" evidence="1">
    <location>
        <begin position="146"/>
        <end position="168"/>
    </location>
</feature>
<feature type="transmembrane region" description="Helical" evidence="1">
    <location>
        <begin position="180"/>
        <end position="199"/>
    </location>
</feature>
<feature type="transmembrane region" description="Helical" evidence="1">
    <location>
        <begin position="121"/>
        <end position="140"/>
    </location>
</feature>
<feature type="transmembrane region" description="Helical" evidence="1">
    <location>
        <begin position="9"/>
        <end position="27"/>
    </location>
</feature>
<feature type="transmembrane region" description="Helical" evidence="1">
    <location>
        <begin position="33"/>
        <end position="52"/>
    </location>
</feature>
<feature type="transmembrane region" description="Helical" evidence="1">
    <location>
        <begin position="205"/>
        <end position="223"/>
    </location>
</feature>
<name>C5A3I6_THEGJ</name>
<accession>C5A3I6</accession>
<evidence type="ECO:0000256" key="1">
    <source>
        <dbReference type="SAM" id="Phobius"/>
    </source>
</evidence>
<protein>
    <submittedName>
        <fullName evidence="2">Uncharacterized protein</fullName>
    </submittedName>
</protein>
<sequence>MGDLGLKKSFLLLFLFYLGIAFILNYENVSVEYIISLVVFPLALVVMILLLLGFKDDVFFGFFFLLIGFVAATSLRVPILIKLLVIFGVPVFWFLLYLDLKEMDWIGSLVYKILHLNWKKRLLLLIADSVFILTITLELLKCSSMSITVKIFILLACVVVFVIFAKISQEYKDVKTKKDILRVSAWLYVFIYVIVKMGFDAICMLLQIIAPLAWVVLLALIIVQSN</sequence>
<dbReference type="HOGENOM" id="CLU_1222578_0_0_2"/>
<dbReference type="STRING" id="593117.TGAM_0296"/>
<dbReference type="GeneID" id="7988952"/>
<dbReference type="EMBL" id="CP001398">
    <property type="protein sequence ID" value="ACS32798.1"/>
    <property type="molecule type" value="Genomic_DNA"/>
</dbReference>
<feature type="transmembrane region" description="Helical" evidence="1">
    <location>
        <begin position="83"/>
        <end position="100"/>
    </location>
</feature>
<dbReference type="RefSeq" id="WP_015857917.1">
    <property type="nucleotide sequence ID" value="NC_012804.1"/>
</dbReference>
<dbReference type="PaxDb" id="593117-TGAM_0296"/>
<reference evidence="2 3" key="1">
    <citation type="journal article" date="2007" name="Genome Biol.">
        <title>Genome analysis and genome-wide proteomics of Thermococcus gammatolerans, the most radioresistant organism known amongst the Archaea.</title>
        <authorList>
            <person name="Zivanovic Y."/>
            <person name="Armengaud J."/>
            <person name="Lagorce A."/>
            <person name="Leplat C."/>
            <person name="Guerin P."/>
            <person name="Dutertre M."/>
            <person name="Anthouard V."/>
            <person name="Forterre P."/>
            <person name="Wincker P."/>
            <person name="Confalonieri F."/>
        </authorList>
    </citation>
    <scope>NUCLEOTIDE SEQUENCE [LARGE SCALE GENOMIC DNA]</scope>
    <source>
        <strain evidence="3">DSM 15229 / JCM 11827 / EJ3</strain>
    </source>
</reference>
<evidence type="ECO:0000313" key="3">
    <source>
        <dbReference type="Proteomes" id="UP000001488"/>
    </source>
</evidence>
<keyword evidence="1" id="KW-0812">Transmembrane</keyword>
<dbReference type="eggNOG" id="arCOG13105">
    <property type="taxonomic scope" value="Archaea"/>
</dbReference>